<sequence length="127" mass="14241">MILLASIRSRLCIGSSTASCFNAFCLNDLVHNIMLADKELAVDFVYSTLEHHILPKTRPTASSQGDSSRNIDVDLLQSLADIIRTNHVSAARIDSTTIRLLRYATSDDQNYNHDIIDYISKKYLVLL</sequence>
<comment type="caution">
    <text evidence="1">The sequence shown here is derived from an EMBL/GenBank/DDBJ whole genome shotgun (WGS) entry which is preliminary data.</text>
</comment>
<keyword evidence="2" id="KW-1185">Reference proteome</keyword>
<proteinExistence type="predicted"/>
<name>A0A1R1XDC3_9FUNG</name>
<dbReference type="AlphaFoldDB" id="A0A1R1XDC3"/>
<evidence type="ECO:0000313" key="2">
    <source>
        <dbReference type="Proteomes" id="UP000187429"/>
    </source>
</evidence>
<organism evidence="1 2">
    <name type="scientific">Smittium culicis</name>
    <dbReference type="NCBI Taxonomy" id="133412"/>
    <lineage>
        <taxon>Eukaryota</taxon>
        <taxon>Fungi</taxon>
        <taxon>Fungi incertae sedis</taxon>
        <taxon>Zoopagomycota</taxon>
        <taxon>Kickxellomycotina</taxon>
        <taxon>Harpellomycetes</taxon>
        <taxon>Harpellales</taxon>
        <taxon>Legeriomycetaceae</taxon>
        <taxon>Smittium</taxon>
    </lineage>
</organism>
<dbReference type="EMBL" id="LSSM01005470">
    <property type="protein sequence ID" value="OMJ12630.1"/>
    <property type="molecule type" value="Genomic_DNA"/>
</dbReference>
<evidence type="ECO:0000313" key="1">
    <source>
        <dbReference type="EMBL" id="OMJ12630.1"/>
    </source>
</evidence>
<protein>
    <submittedName>
        <fullName evidence="1">Uncharacterized protein</fullName>
    </submittedName>
</protein>
<dbReference type="Proteomes" id="UP000187429">
    <property type="component" value="Unassembled WGS sequence"/>
</dbReference>
<reference evidence="2" key="1">
    <citation type="submission" date="2017-01" db="EMBL/GenBank/DDBJ databases">
        <authorList>
            <person name="Wang Y."/>
            <person name="White M."/>
            <person name="Kvist S."/>
            <person name="Moncalvo J.-M."/>
        </authorList>
    </citation>
    <scope>NUCLEOTIDE SEQUENCE [LARGE SCALE GENOMIC DNA]</scope>
    <source>
        <strain evidence="2">ID-206-W2</strain>
    </source>
</reference>
<gene>
    <name evidence="1" type="ORF">AYI69_g9339</name>
</gene>
<accession>A0A1R1XDC3</accession>